<dbReference type="RefSeq" id="WP_050024499.1">
    <property type="nucleotide sequence ID" value="NZ_JNFH02000021.1"/>
</dbReference>
<organism evidence="2 3">
    <name type="scientific">Halorubrum saccharovorum</name>
    <dbReference type="NCBI Taxonomy" id="2248"/>
    <lineage>
        <taxon>Archaea</taxon>
        <taxon>Methanobacteriati</taxon>
        <taxon>Methanobacteriota</taxon>
        <taxon>Stenosarchaea group</taxon>
        <taxon>Halobacteria</taxon>
        <taxon>Halobacteriales</taxon>
        <taxon>Haloferacaceae</taxon>
        <taxon>Halorubrum</taxon>
    </lineage>
</organism>
<keyword evidence="1" id="KW-1133">Transmembrane helix</keyword>
<feature type="transmembrane region" description="Helical" evidence="1">
    <location>
        <begin position="24"/>
        <end position="45"/>
    </location>
</feature>
<evidence type="ECO:0000313" key="3">
    <source>
        <dbReference type="Proteomes" id="UP000053331"/>
    </source>
</evidence>
<comment type="caution">
    <text evidence="2">The sequence shown here is derived from an EMBL/GenBank/DDBJ whole genome shotgun (WGS) entry which is preliminary data.</text>
</comment>
<accession>A0A0F8AYB1</accession>
<evidence type="ECO:0000256" key="1">
    <source>
        <dbReference type="SAM" id="Phobius"/>
    </source>
</evidence>
<keyword evidence="1" id="KW-0472">Membrane</keyword>
<keyword evidence="3" id="KW-1185">Reference proteome</keyword>
<protein>
    <submittedName>
        <fullName evidence="2">Uncharacterized protein</fullName>
    </submittedName>
</protein>
<name>A0A0F8AYB1_9EURY</name>
<proteinExistence type="predicted"/>
<sequence>MKSRAVVRRFAADASAVVRSDERLILLFLVLLSVVALAVFLHYTVSLLDGLPEVLPPEMPRPGDSILWE</sequence>
<gene>
    <name evidence="2" type="ORF">FK85_26190</name>
</gene>
<dbReference type="Proteomes" id="UP000053331">
    <property type="component" value="Unassembled WGS sequence"/>
</dbReference>
<reference evidence="2 3" key="1">
    <citation type="journal article" date="2015" name="Genome Announc.">
        <title>Draft genome sequence of a Halorubrum H3 strain isolated from the burlinskoye salt lake (Altai Krai, Russia).</title>
        <authorList>
            <person name="Rozanov A.S."/>
            <person name="Bryanskaya A.V."/>
            <person name="Malup T.K."/>
            <person name="Kotenko A.V."/>
            <person name="Peltek S.E."/>
        </authorList>
    </citation>
    <scope>NUCLEOTIDE SEQUENCE [LARGE SCALE GENOMIC DNA]</scope>
    <source>
        <strain evidence="2 3">H3</strain>
    </source>
</reference>
<dbReference type="AlphaFoldDB" id="A0A0F8AYB1"/>
<dbReference type="EMBL" id="JNFH02000021">
    <property type="protein sequence ID" value="KKF39745.1"/>
    <property type="molecule type" value="Genomic_DNA"/>
</dbReference>
<keyword evidence="1" id="KW-0812">Transmembrane</keyword>
<evidence type="ECO:0000313" key="2">
    <source>
        <dbReference type="EMBL" id="KKF39745.1"/>
    </source>
</evidence>